<keyword evidence="8" id="KW-1185">Reference proteome</keyword>
<evidence type="ECO:0000313" key="7">
    <source>
        <dbReference type="EMBL" id="SJZ62085.1"/>
    </source>
</evidence>
<evidence type="ECO:0000259" key="6">
    <source>
        <dbReference type="Pfam" id="PF08281"/>
    </source>
</evidence>
<evidence type="ECO:0000313" key="8">
    <source>
        <dbReference type="Proteomes" id="UP000190367"/>
    </source>
</evidence>
<dbReference type="AlphaFoldDB" id="A0A1T4M5A5"/>
<dbReference type="STRING" id="634771.SAMN04488128_101944"/>
<feature type="domain" description="RNA polymerase sigma factor 70 region 4 type 2" evidence="6">
    <location>
        <begin position="125"/>
        <end position="170"/>
    </location>
</feature>
<feature type="domain" description="RNA polymerase sigma-70 region 2" evidence="5">
    <location>
        <begin position="25"/>
        <end position="91"/>
    </location>
</feature>
<dbReference type="InterPro" id="IPR014327">
    <property type="entry name" value="RNA_pol_sigma70_bacteroid"/>
</dbReference>
<dbReference type="GO" id="GO:0006352">
    <property type="term" value="P:DNA-templated transcription initiation"/>
    <property type="evidence" value="ECO:0007669"/>
    <property type="project" value="InterPro"/>
</dbReference>
<keyword evidence="2" id="KW-0805">Transcription regulation</keyword>
<proteinExistence type="inferred from homology"/>
<dbReference type="EMBL" id="FUWZ01000001">
    <property type="protein sequence ID" value="SJZ62085.1"/>
    <property type="molecule type" value="Genomic_DNA"/>
</dbReference>
<reference evidence="8" key="1">
    <citation type="submission" date="2017-02" db="EMBL/GenBank/DDBJ databases">
        <authorList>
            <person name="Varghese N."/>
            <person name="Submissions S."/>
        </authorList>
    </citation>
    <scope>NUCLEOTIDE SEQUENCE [LARGE SCALE GENOMIC DNA]</scope>
    <source>
        <strain evidence="8">DSM 22224</strain>
    </source>
</reference>
<dbReference type="InterPro" id="IPR036388">
    <property type="entry name" value="WH-like_DNA-bd_sf"/>
</dbReference>
<sequence length="199" mass="23265">MNNLPDDAAMMTNLCHGDSASFVLLYEQHAGELYRYIYLFIRSKEDAEDILQNVFTRIWMKRETLGEVRSMRSFLFRVTRNQVLNYFRSAKVKLRVQKMMAEEDAPGNADAGELLQYKQYYELAKDAIKKLPKRRQEVFRLSHEGGLNTHEIADQLHISSSAVKQHLYAASDFIRDYLQKHGDITASLLVFLTLFENYR</sequence>
<evidence type="ECO:0000256" key="3">
    <source>
        <dbReference type="ARBA" id="ARBA00023082"/>
    </source>
</evidence>
<dbReference type="NCBIfam" id="TIGR02985">
    <property type="entry name" value="Sig70_bacteroi1"/>
    <property type="match status" value="1"/>
</dbReference>
<dbReference type="InterPro" id="IPR014284">
    <property type="entry name" value="RNA_pol_sigma-70_dom"/>
</dbReference>
<dbReference type="SUPFAM" id="SSF88659">
    <property type="entry name" value="Sigma3 and sigma4 domains of RNA polymerase sigma factors"/>
    <property type="match status" value="1"/>
</dbReference>
<gene>
    <name evidence="7" type="ORF">SAMN04488128_101944</name>
</gene>
<dbReference type="InterPro" id="IPR039425">
    <property type="entry name" value="RNA_pol_sigma-70-like"/>
</dbReference>
<organism evidence="7 8">
    <name type="scientific">Chitinophaga eiseniae</name>
    <dbReference type="NCBI Taxonomy" id="634771"/>
    <lineage>
        <taxon>Bacteria</taxon>
        <taxon>Pseudomonadati</taxon>
        <taxon>Bacteroidota</taxon>
        <taxon>Chitinophagia</taxon>
        <taxon>Chitinophagales</taxon>
        <taxon>Chitinophagaceae</taxon>
        <taxon>Chitinophaga</taxon>
    </lineage>
</organism>
<dbReference type="PANTHER" id="PTHR43133:SF46">
    <property type="entry name" value="RNA POLYMERASE SIGMA-70 FACTOR ECF SUBFAMILY"/>
    <property type="match status" value="1"/>
</dbReference>
<keyword evidence="3" id="KW-0731">Sigma factor</keyword>
<dbReference type="SUPFAM" id="SSF88946">
    <property type="entry name" value="Sigma2 domain of RNA polymerase sigma factors"/>
    <property type="match status" value="1"/>
</dbReference>
<comment type="similarity">
    <text evidence="1">Belongs to the sigma-70 factor family. ECF subfamily.</text>
</comment>
<evidence type="ECO:0000256" key="2">
    <source>
        <dbReference type="ARBA" id="ARBA00023015"/>
    </source>
</evidence>
<dbReference type="GO" id="GO:0003677">
    <property type="term" value="F:DNA binding"/>
    <property type="evidence" value="ECO:0007669"/>
    <property type="project" value="InterPro"/>
</dbReference>
<evidence type="ECO:0000256" key="4">
    <source>
        <dbReference type="ARBA" id="ARBA00023163"/>
    </source>
</evidence>
<dbReference type="Proteomes" id="UP000190367">
    <property type="component" value="Unassembled WGS sequence"/>
</dbReference>
<dbReference type="InterPro" id="IPR013249">
    <property type="entry name" value="RNA_pol_sigma70_r4_t2"/>
</dbReference>
<dbReference type="GO" id="GO:0016987">
    <property type="term" value="F:sigma factor activity"/>
    <property type="evidence" value="ECO:0007669"/>
    <property type="project" value="UniProtKB-KW"/>
</dbReference>
<dbReference type="Gene3D" id="1.10.1740.10">
    <property type="match status" value="1"/>
</dbReference>
<dbReference type="PANTHER" id="PTHR43133">
    <property type="entry name" value="RNA POLYMERASE ECF-TYPE SIGMA FACTO"/>
    <property type="match status" value="1"/>
</dbReference>
<evidence type="ECO:0000256" key="1">
    <source>
        <dbReference type="ARBA" id="ARBA00010641"/>
    </source>
</evidence>
<evidence type="ECO:0000259" key="5">
    <source>
        <dbReference type="Pfam" id="PF04542"/>
    </source>
</evidence>
<dbReference type="InterPro" id="IPR007627">
    <property type="entry name" value="RNA_pol_sigma70_r2"/>
</dbReference>
<protein>
    <submittedName>
        <fullName evidence="7">RNA polymerase sigma-70 factor, ECF subfamily</fullName>
    </submittedName>
</protein>
<dbReference type="RefSeq" id="WP_078667576.1">
    <property type="nucleotide sequence ID" value="NZ_FUWZ01000001.1"/>
</dbReference>
<dbReference type="CDD" id="cd06171">
    <property type="entry name" value="Sigma70_r4"/>
    <property type="match status" value="1"/>
</dbReference>
<dbReference type="InterPro" id="IPR013324">
    <property type="entry name" value="RNA_pol_sigma_r3/r4-like"/>
</dbReference>
<dbReference type="Pfam" id="PF08281">
    <property type="entry name" value="Sigma70_r4_2"/>
    <property type="match status" value="1"/>
</dbReference>
<name>A0A1T4M5A5_9BACT</name>
<dbReference type="OrthoDB" id="799938at2"/>
<dbReference type="Pfam" id="PF04542">
    <property type="entry name" value="Sigma70_r2"/>
    <property type="match status" value="1"/>
</dbReference>
<dbReference type="InterPro" id="IPR013325">
    <property type="entry name" value="RNA_pol_sigma_r2"/>
</dbReference>
<keyword evidence="4" id="KW-0804">Transcription</keyword>
<accession>A0A1T4M5A5</accession>
<dbReference type="Gene3D" id="1.10.10.10">
    <property type="entry name" value="Winged helix-like DNA-binding domain superfamily/Winged helix DNA-binding domain"/>
    <property type="match status" value="1"/>
</dbReference>
<dbReference type="NCBIfam" id="TIGR02937">
    <property type="entry name" value="sigma70-ECF"/>
    <property type="match status" value="1"/>
</dbReference>